<evidence type="ECO:0000256" key="1">
    <source>
        <dbReference type="ARBA" id="ARBA00022490"/>
    </source>
</evidence>
<dbReference type="InterPro" id="IPR019410">
    <property type="entry name" value="Methyltransf_16"/>
</dbReference>
<dbReference type="OMA" id="VGHNPLW"/>
<dbReference type="PANTHER" id="PTHR14614:SF10">
    <property type="entry name" value="PROTEIN N-TERMINAL AND LYSINE N-METHYLTRANSFERASE EFM7"/>
    <property type="match status" value="1"/>
</dbReference>
<evidence type="ECO:0000256" key="2">
    <source>
        <dbReference type="ARBA" id="ARBA00022603"/>
    </source>
</evidence>
<dbReference type="HOGENOM" id="CLU_032409_0_0_1"/>
<dbReference type="GeneID" id="25030715"/>
<evidence type="ECO:0000313" key="5">
    <source>
        <dbReference type="EMBL" id="EPX71518.1"/>
    </source>
</evidence>
<keyword evidence="4" id="KW-0949">S-adenosyl-L-methionine</keyword>
<keyword evidence="2" id="KW-0489">Methyltransferase</keyword>
<keyword evidence="3" id="KW-0808">Transferase</keyword>
<dbReference type="GO" id="GO:0032259">
    <property type="term" value="P:methylation"/>
    <property type="evidence" value="ECO:0007669"/>
    <property type="project" value="UniProtKB-KW"/>
</dbReference>
<dbReference type="SUPFAM" id="SSF53335">
    <property type="entry name" value="S-adenosyl-L-methionine-dependent methyltransferases"/>
    <property type="match status" value="1"/>
</dbReference>
<dbReference type="Pfam" id="PF10294">
    <property type="entry name" value="Methyltransf_16"/>
    <property type="match status" value="1"/>
</dbReference>
<gene>
    <name evidence="5" type="ORF">SOCG_01735</name>
</gene>
<dbReference type="InterPro" id="IPR025784">
    <property type="entry name" value="EFM7"/>
</dbReference>
<dbReference type="AlphaFoldDB" id="S9PVK7"/>
<dbReference type="Proteomes" id="UP000016088">
    <property type="component" value="Unassembled WGS sequence"/>
</dbReference>
<dbReference type="GO" id="GO:0005737">
    <property type="term" value="C:cytoplasm"/>
    <property type="evidence" value="ECO:0007669"/>
    <property type="project" value="TreeGrafter"/>
</dbReference>
<name>S9PVK7_SCHOY</name>
<accession>S9PVK7</accession>
<dbReference type="eggNOG" id="KOG2920">
    <property type="taxonomic scope" value="Eukaryota"/>
</dbReference>
<dbReference type="VEuPathDB" id="FungiDB:SOCG_01735"/>
<dbReference type="Gene3D" id="3.40.50.150">
    <property type="entry name" value="Vaccinia Virus protein VP39"/>
    <property type="match status" value="1"/>
</dbReference>
<dbReference type="InterPro" id="IPR029063">
    <property type="entry name" value="SAM-dependent_MTases_sf"/>
</dbReference>
<organism evidence="5 6">
    <name type="scientific">Schizosaccharomyces octosporus (strain yFS286)</name>
    <name type="common">Fission yeast</name>
    <name type="synonym">Octosporomyces octosporus</name>
    <dbReference type="NCBI Taxonomy" id="483514"/>
    <lineage>
        <taxon>Eukaryota</taxon>
        <taxon>Fungi</taxon>
        <taxon>Dikarya</taxon>
        <taxon>Ascomycota</taxon>
        <taxon>Taphrinomycotina</taxon>
        <taxon>Schizosaccharomycetes</taxon>
        <taxon>Schizosaccharomycetales</taxon>
        <taxon>Schizosaccharomycetaceae</taxon>
        <taxon>Schizosaccharomyces</taxon>
    </lineage>
</organism>
<evidence type="ECO:0000256" key="3">
    <source>
        <dbReference type="ARBA" id="ARBA00022679"/>
    </source>
</evidence>
<dbReference type="RefSeq" id="XP_013020142.1">
    <property type="nucleotide sequence ID" value="XM_013164688.1"/>
</dbReference>
<protein>
    <submittedName>
        <fullName evidence="5">Nicotinamide N-methyltransferase Nnt1</fullName>
    </submittedName>
</protein>
<dbReference type="PANTHER" id="PTHR14614">
    <property type="entry name" value="HEPATOCELLULAR CARCINOMA-ASSOCIATED ANTIGEN"/>
    <property type="match status" value="1"/>
</dbReference>
<keyword evidence="6" id="KW-1185">Reference proteome</keyword>
<dbReference type="PROSITE" id="PS51560">
    <property type="entry name" value="SAM_MT_NNT1"/>
    <property type="match status" value="1"/>
</dbReference>
<reference evidence="5 6" key="1">
    <citation type="journal article" date="2011" name="Science">
        <title>Comparative functional genomics of the fission yeasts.</title>
        <authorList>
            <person name="Rhind N."/>
            <person name="Chen Z."/>
            <person name="Yassour M."/>
            <person name="Thompson D.A."/>
            <person name="Haas B.J."/>
            <person name="Habib N."/>
            <person name="Wapinski I."/>
            <person name="Roy S."/>
            <person name="Lin M.F."/>
            <person name="Heiman D.I."/>
            <person name="Young S.K."/>
            <person name="Furuya K."/>
            <person name="Guo Y."/>
            <person name="Pidoux A."/>
            <person name="Chen H.M."/>
            <person name="Robbertse B."/>
            <person name="Goldberg J.M."/>
            <person name="Aoki K."/>
            <person name="Bayne E.H."/>
            <person name="Berlin A.M."/>
            <person name="Desjardins C.A."/>
            <person name="Dobbs E."/>
            <person name="Dukaj L."/>
            <person name="Fan L."/>
            <person name="FitzGerald M.G."/>
            <person name="French C."/>
            <person name="Gujja S."/>
            <person name="Hansen K."/>
            <person name="Keifenheim D."/>
            <person name="Levin J.Z."/>
            <person name="Mosher R.A."/>
            <person name="Mueller C.A."/>
            <person name="Pfiffner J."/>
            <person name="Priest M."/>
            <person name="Russ C."/>
            <person name="Smialowska A."/>
            <person name="Swoboda P."/>
            <person name="Sykes S.M."/>
            <person name="Vaughn M."/>
            <person name="Vengrova S."/>
            <person name="Yoder R."/>
            <person name="Zeng Q."/>
            <person name="Allshire R."/>
            <person name="Baulcombe D."/>
            <person name="Birren B.W."/>
            <person name="Brown W."/>
            <person name="Ekwall K."/>
            <person name="Kellis M."/>
            <person name="Leatherwood J."/>
            <person name="Levin H."/>
            <person name="Margalit H."/>
            <person name="Martienssen R."/>
            <person name="Nieduszynski C.A."/>
            <person name="Spatafora J.W."/>
            <person name="Friedman N."/>
            <person name="Dalgaard J.Z."/>
            <person name="Baumann P."/>
            <person name="Niki H."/>
            <person name="Regev A."/>
            <person name="Nusbaum C."/>
        </authorList>
    </citation>
    <scope>NUCLEOTIDE SEQUENCE [LARGE SCALE GENOMIC DNA]</scope>
    <source>
        <strain evidence="6">yFS286</strain>
    </source>
</reference>
<evidence type="ECO:0000313" key="6">
    <source>
        <dbReference type="Proteomes" id="UP000016088"/>
    </source>
</evidence>
<proteinExistence type="predicted"/>
<dbReference type="GO" id="GO:0008757">
    <property type="term" value="F:S-adenosylmethionine-dependent methyltransferase activity"/>
    <property type="evidence" value="ECO:0007669"/>
    <property type="project" value="UniProtKB-ARBA"/>
</dbReference>
<dbReference type="EMBL" id="KE503208">
    <property type="protein sequence ID" value="EPX71518.1"/>
    <property type="molecule type" value="Genomic_DNA"/>
</dbReference>
<evidence type="ECO:0000256" key="4">
    <source>
        <dbReference type="ARBA" id="ARBA00022691"/>
    </source>
</evidence>
<keyword evidence="1" id="KW-0963">Cytoplasm</keyword>
<dbReference type="OrthoDB" id="46564at2759"/>
<sequence length="254" mass="28871">MTELDFEGFNMFEEPENFRPSTPPPKTVLHERKICPSGPKEVELQLVGSHSLWAHYLWNSGIVLSNFIDAHPEVVQGKFVLEFGAGAGLPSVISAFNGAKHVVCSDYPDLPLIQNLDQNMKRYQEIKEKTSAVGYLWGSDVQDLRNYAGLSEGQYFDVLLLSDLVFNHTEQTKLVRSCKAAMGDNKHAIAYVFFTHHRPHFADKDLIFFDIAKENGFEVEHIVEEKRDPMFENDPGAREVRATVHGYTMRLLNE</sequence>